<comment type="caution">
    <text evidence="3">The sequence shown here is derived from an EMBL/GenBank/DDBJ whole genome shotgun (WGS) entry which is preliminary data.</text>
</comment>
<dbReference type="InterPro" id="IPR036390">
    <property type="entry name" value="WH_DNA-bd_sf"/>
</dbReference>
<accession>A0A430JB76</accession>
<dbReference type="PANTHER" id="PTHR43252">
    <property type="entry name" value="TRANSCRIPTIONAL REGULATOR YQJI"/>
    <property type="match status" value="1"/>
</dbReference>
<dbReference type="Pfam" id="PF03551">
    <property type="entry name" value="PadR"/>
    <property type="match status" value="1"/>
</dbReference>
<proteinExistence type="predicted"/>
<dbReference type="Proteomes" id="UP000276128">
    <property type="component" value="Unassembled WGS sequence"/>
</dbReference>
<dbReference type="AlphaFoldDB" id="A0A430JB76"/>
<dbReference type="SUPFAM" id="SSF46785">
    <property type="entry name" value="Winged helix' DNA-binding domain"/>
    <property type="match status" value="1"/>
</dbReference>
<sequence length="175" mass="20019">MNSQDVILGLLMKGGLSGYDIKHRLESIFSYFYNASYGTIYPTLNKLEKEGFITKMSVIQEGRPNKNVYTITEEGRAQFSTYLKSPIEPNEFKSDVMTRMFFGEFLEKDVMLGMLEDHLQKARDNLNRLTDMYQACMPGMSPTQEICIQIGISNSKSVIETLSQGIERLKKTNEK</sequence>
<dbReference type="OrthoDB" id="9783723at2"/>
<feature type="domain" description="Transcription regulator PadR N-terminal" evidence="2">
    <location>
        <begin position="7"/>
        <end position="79"/>
    </location>
</feature>
<name>A0A430JB76_9BACL</name>
<dbReference type="RefSeq" id="WP_126142589.1">
    <property type="nucleotide sequence ID" value="NZ_RXHU01000054.1"/>
</dbReference>
<organism evidence="3 4">
    <name type="scientific">Paenibacillus whitsoniae</name>
    <dbReference type="NCBI Taxonomy" id="2496558"/>
    <lineage>
        <taxon>Bacteria</taxon>
        <taxon>Bacillati</taxon>
        <taxon>Bacillota</taxon>
        <taxon>Bacilli</taxon>
        <taxon>Bacillales</taxon>
        <taxon>Paenibacillaceae</taxon>
        <taxon>Paenibacillus</taxon>
    </lineage>
</organism>
<dbReference type="GO" id="GO:0003677">
    <property type="term" value="F:DNA binding"/>
    <property type="evidence" value="ECO:0007669"/>
    <property type="project" value="UniProtKB-KW"/>
</dbReference>
<dbReference type="InterPro" id="IPR036388">
    <property type="entry name" value="WH-like_DNA-bd_sf"/>
</dbReference>
<keyword evidence="1" id="KW-0238">DNA-binding</keyword>
<dbReference type="EMBL" id="RXHU01000054">
    <property type="protein sequence ID" value="RTE08288.1"/>
    <property type="molecule type" value="Genomic_DNA"/>
</dbReference>
<dbReference type="PANTHER" id="PTHR43252:SF6">
    <property type="entry name" value="NEGATIVE TRANSCRIPTION REGULATOR PADR"/>
    <property type="match status" value="1"/>
</dbReference>
<reference evidence="3 4" key="1">
    <citation type="submission" date="2018-12" db="EMBL/GenBank/DDBJ databases">
        <title>Bacillus ochoae sp. nov., Paenibacillus whitsoniae sp. nov., Paenibacillus spiritus sp. nov. Isolated from the Mars Exploration Rover during spacecraft assembly.</title>
        <authorList>
            <person name="Seuylemezian A."/>
            <person name="Vaishampayan P."/>
        </authorList>
    </citation>
    <scope>NUCLEOTIDE SEQUENCE [LARGE SCALE GENOMIC DNA]</scope>
    <source>
        <strain evidence="3 4">MER 54</strain>
    </source>
</reference>
<protein>
    <submittedName>
        <fullName evidence="3">PadR family transcriptional regulator</fullName>
    </submittedName>
</protein>
<evidence type="ECO:0000313" key="3">
    <source>
        <dbReference type="EMBL" id="RTE08288.1"/>
    </source>
</evidence>
<evidence type="ECO:0000256" key="1">
    <source>
        <dbReference type="ARBA" id="ARBA00023125"/>
    </source>
</evidence>
<dbReference type="InterPro" id="IPR011991">
    <property type="entry name" value="ArsR-like_HTH"/>
</dbReference>
<evidence type="ECO:0000259" key="2">
    <source>
        <dbReference type="Pfam" id="PF03551"/>
    </source>
</evidence>
<keyword evidence="4" id="KW-1185">Reference proteome</keyword>
<dbReference type="InterPro" id="IPR005149">
    <property type="entry name" value="Tscrpt_reg_PadR_N"/>
</dbReference>
<evidence type="ECO:0000313" key="4">
    <source>
        <dbReference type="Proteomes" id="UP000276128"/>
    </source>
</evidence>
<dbReference type="CDD" id="cd00090">
    <property type="entry name" value="HTH_ARSR"/>
    <property type="match status" value="1"/>
</dbReference>
<dbReference type="Gene3D" id="6.10.140.1570">
    <property type="match status" value="1"/>
</dbReference>
<gene>
    <name evidence="3" type="ORF">EJQ19_17840</name>
</gene>
<dbReference type="Gene3D" id="1.10.10.10">
    <property type="entry name" value="Winged helix-like DNA-binding domain superfamily/Winged helix DNA-binding domain"/>
    <property type="match status" value="1"/>
</dbReference>